<dbReference type="InterPro" id="IPR038614">
    <property type="entry name" value="GK_N_sf"/>
</dbReference>
<gene>
    <name evidence="3" type="ORF">BFW87_21695</name>
</gene>
<organism evidence="3 4">
    <name type="scientific">Pseudomonas fluorescens</name>
    <dbReference type="NCBI Taxonomy" id="294"/>
    <lineage>
        <taxon>Bacteria</taxon>
        <taxon>Pseudomonadati</taxon>
        <taxon>Pseudomonadota</taxon>
        <taxon>Gammaproteobacteria</taxon>
        <taxon>Pseudomonadales</taxon>
        <taxon>Pseudomonadaceae</taxon>
        <taxon>Pseudomonas</taxon>
    </lineage>
</organism>
<sequence>MSGTTIKNREVLQGSGDTALRRLALSIAEAGIAYADPGNALQRFVALEGDTLVVEGQRYSLADGVRVFVVGAGKASFPIAKALDALLGARIHKGLVTCKYGQEGCLDHIELRLASHPIPDEASLKSALDTVELLKDVRAGDIVLGCFTGGSSSLFVAPVPGISLAEKAQANDLLLTCGANIVEINDVRKHLSTVKGGRLIRSLAPGAVLINLTVSDVIGDALDYITDPSVPDRSTFADAQAVLDKYSLWDRMPVSIAAYLRLAPPADETVRADELAHLTCQDVILVAADAACIGAANEARRNGYNPLLLSTFFEGESSALGRNLVAIAKQIALDGRPLFPPCVLIGGGETTVTTGGQRGTGGPNQEFAVSAALELQGTRGIVVLGLDTDGTDGPTRYAGGIADGSTASRALELGVDLHQALARHDVTPALEQIFHAIETGATGTNVNDLKLVLIAKP</sequence>
<dbReference type="EMBL" id="MSDF01000030">
    <property type="protein sequence ID" value="OPA90078.1"/>
    <property type="molecule type" value="Genomic_DNA"/>
</dbReference>
<keyword evidence="3" id="KW-0808">Transferase</keyword>
<accession>A0A1T2YDA0</accession>
<dbReference type="InterPro" id="IPR007835">
    <property type="entry name" value="MOFRL"/>
</dbReference>
<dbReference type="PANTHER" id="PTHR12227">
    <property type="entry name" value="GLYCERATE KINASE"/>
    <property type="match status" value="1"/>
</dbReference>
<dbReference type="InterPro" id="IPR010916">
    <property type="entry name" value="TonB_box_CS"/>
</dbReference>
<dbReference type="Pfam" id="PF13660">
    <property type="entry name" value="DUF4147"/>
    <property type="match status" value="1"/>
</dbReference>
<dbReference type="OrthoDB" id="9766552at2"/>
<dbReference type="InterPro" id="IPR039760">
    <property type="entry name" value="MOFRL_protein"/>
</dbReference>
<proteinExistence type="predicted"/>
<evidence type="ECO:0000313" key="4">
    <source>
        <dbReference type="Proteomes" id="UP000190965"/>
    </source>
</evidence>
<dbReference type="Pfam" id="PF05161">
    <property type="entry name" value="MOFRL"/>
    <property type="match status" value="1"/>
</dbReference>
<comment type="caution">
    <text evidence="3">The sequence shown here is derived from an EMBL/GenBank/DDBJ whole genome shotgun (WGS) entry which is preliminary data.</text>
</comment>
<name>A0A1T2YDA0_PSEFL</name>
<evidence type="ECO:0000259" key="2">
    <source>
        <dbReference type="Pfam" id="PF13660"/>
    </source>
</evidence>
<feature type="domain" description="MOFRL" evidence="1">
    <location>
        <begin position="342"/>
        <end position="448"/>
    </location>
</feature>
<protein>
    <submittedName>
        <fullName evidence="3">Glycerate kinase</fullName>
    </submittedName>
</protein>
<dbReference type="Gene3D" id="3.40.50.10180">
    <property type="entry name" value="Glycerate kinase, MOFRL-like N-terminal domain"/>
    <property type="match status" value="1"/>
</dbReference>
<dbReference type="GO" id="GO:0005737">
    <property type="term" value="C:cytoplasm"/>
    <property type="evidence" value="ECO:0007669"/>
    <property type="project" value="TreeGrafter"/>
</dbReference>
<evidence type="ECO:0000259" key="1">
    <source>
        <dbReference type="Pfam" id="PF05161"/>
    </source>
</evidence>
<dbReference type="PROSITE" id="PS00430">
    <property type="entry name" value="TONB_DEPENDENT_REC_1"/>
    <property type="match status" value="1"/>
</dbReference>
<evidence type="ECO:0000313" key="3">
    <source>
        <dbReference type="EMBL" id="OPA90078.1"/>
    </source>
</evidence>
<dbReference type="SUPFAM" id="SSF82544">
    <property type="entry name" value="GckA/TtuD-like"/>
    <property type="match status" value="1"/>
</dbReference>
<dbReference type="AlphaFoldDB" id="A0A1T2YDA0"/>
<dbReference type="GO" id="GO:0008887">
    <property type="term" value="F:glycerate kinase activity"/>
    <property type="evidence" value="ECO:0007669"/>
    <property type="project" value="InterPro"/>
</dbReference>
<reference evidence="3 4" key="1">
    <citation type="submission" date="2016-12" db="EMBL/GenBank/DDBJ databases">
        <title>Draft genome sequences of seven strains of Pseudomonas fluorescens that produce 4-formylaminooxyvinylglycine.</title>
        <authorList>
            <person name="Okrent R.A."/>
            <person name="Manning V.A."/>
            <person name="Trippe K.M."/>
        </authorList>
    </citation>
    <scope>NUCLEOTIDE SEQUENCE [LARGE SCALE GENOMIC DNA]</scope>
    <source>
        <strain evidence="3 4">P5A</strain>
    </source>
</reference>
<keyword evidence="3" id="KW-0418">Kinase</keyword>
<dbReference type="RefSeq" id="WP_078741767.1">
    <property type="nucleotide sequence ID" value="NZ_MSDF01000030.1"/>
</dbReference>
<feature type="domain" description="MOFRL-associated" evidence="2">
    <location>
        <begin position="24"/>
        <end position="260"/>
    </location>
</feature>
<dbReference type="InterPro" id="IPR037035">
    <property type="entry name" value="GK-like_C_sf"/>
</dbReference>
<dbReference type="Proteomes" id="UP000190965">
    <property type="component" value="Unassembled WGS sequence"/>
</dbReference>
<dbReference type="InterPro" id="IPR025286">
    <property type="entry name" value="MOFRL_assoc_dom"/>
</dbReference>
<dbReference type="PANTHER" id="PTHR12227:SF0">
    <property type="entry name" value="GLYCERATE KINASE"/>
    <property type="match status" value="1"/>
</dbReference>
<dbReference type="Gene3D" id="3.40.1480.10">
    <property type="entry name" value="MOFRL domain"/>
    <property type="match status" value="1"/>
</dbReference>